<proteinExistence type="predicted"/>
<evidence type="ECO:0000313" key="2">
    <source>
        <dbReference type="Proteomes" id="UP000778262"/>
    </source>
</evidence>
<reference evidence="1" key="1">
    <citation type="submission" date="2018-11" db="EMBL/GenBank/DDBJ databases">
        <title>Genomics analysis of Putative Virulence Factors on Adhesion and Cytotoxicity for Cronobacter spp.</title>
        <authorList>
            <person name="Cui J."/>
        </authorList>
    </citation>
    <scope>NUCLEOTIDE SEQUENCE</scope>
    <source>
        <strain evidence="1">SD69</strain>
    </source>
</reference>
<name>A0A9Q4XT54_9ENTR</name>
<sequence>MILQRAGKRTRPVPSWRTVKIIDSALTKPDKPLNYSAANHAYCAATGRYTEQEKRYSPAL</sequence>
<comment type="caution">
    <text evidence="1">The sequence shown here is derived from an EMBL/GenBank/DDBJ whole genome shotgun (WGS) entry which is preliminary data.</text>
</comment>
<protein>
    <submittedName>
        <fullName evidence="1">Uncharacterized protein</fullName>
    </submittedName>
</protein>
<organism evidence="1 2">
    <name type="scientific">Cronobacter dublinensis</name>
    <dbReference type="NCBI Taxonomy" id="413497"/>
    <lineage>
        <taxon>Bacteria</taxon>
        <taxon>Pseudomonadati</taxon>
        <taxon>Pseudomonadota</taxon>
        <taxon>Gammaproteobacteria</taxon>
        <taxon>Enterobacterales</taxon>
        <taxon>Enterobacteriaceae</taxon>
        <taxon>Cronobacter</taxon>
    </lineage>
</organism>
<dbReference type="AlphaFoldDB" id="A0A9Q4XT54"/>
<gene>
    <name evidence="1" type="ORF">EHJ13_19740</name>
</gene>
<dbReference type="EMBL" id="RPBY01000010">
    <property type="protein sequence ID" value="NCH89651.1"/>
    <property type="molecule type" value="Genomic_DNA"/>
</dbReference>
<evidence type="ECO:0000313" key="1">
    <source>
        <dbReference type="EMBL" id="NCH89651.1"/>
    </source>
</evidence>
<accession>A0A9Q4XT54</accession>
<dbReference type="Proteomes" id="UP000778262">
    <property type="component" value="Unassembled WGS sequence"/>
</dbReference>